<protein>
    <submittedName>
        <fullName evidence="1">Uncharacterized protein</fullName>
    </submittedName>
</protein>
<gene>
    <name evidence="1" type="ORF">LOY88_005756</name>
</gene>
<organism evidence="1">
    <name type="scientific">Ophidiomyces ophidiicola</name>
    <dbReference type="NCBI Taxonomy" id="1387563"/>
    <lineage>
        <taxon>Eukaryota</taxon>
        <taxon>Fungi</taxon>
        <taxon>Dikarya</taxon>
        <taxon>Ascomycota</taxon>
        <taxon>Pezizomycotina</taxon>
        <taxon>Eurotiomycetes</taxon>
        <taxon>Eurotiomycetidae</taxon>
        <taxon>Onygenales</taxon>
        <taxon>Onygenaceae</taxon>
        <taxon>Ophidiomyces</taxon>
    </lineage>
</organism>
<accession>A0ACB8UPZ8</accession>
<evidence type="ECO:0000313" key="1">
    <source>
        <dbReference type="EMBL" id="KAI2382765.1"/>
    </source>
</evidence>
<dbReference type="EMBL" id="JALBCA010000110">
    <property type="protein sequence ID" value="KAI2382765.1"/>
    <property type="molecule type" value="Genomic_DNA"/>
</dbReference>
<name>A0ACB8UPZ8_9EURO</name>
<reference evidence="1" key="1">
    <citation type="journal article" date="2022" name="bioRxiv">
        <title>Population genetic analysis of Ophidiomyces ophidiicola, the causative agent of snake fungal disease, indicates recent introductions to the USA.</title>
        <authorList>
            <person name="Ladner J.T."/>
            <person name="Palmer J.M."/>
            <person name="Ettinger C.L."/>
            <person name="Stajich J.E."/>
            <person name="Farrell T.M."/>
            <person name="Glorioso B.M."/>
            <person name="Lawson B."/>
            <person name="Price S.J."/>
            <person name="Stengle A.G."/>
            <person name="Grear D.A."/>
            <person name="Lorch J.M."/>
        </authorList>
    </citation>
    <scope>NUCLEOTIDE SEQUENCE</scope>
    <source>
        <strain evidence="1">NWHC 24266-5</strain>
    </source>
</reference>
<proteinExistence type="predicted"/>
<sequence length="298" mass="33398">MPRPLRKRSEPPARRVKVLDNDGWTHITSTRATTTQPRAPKPNDQLTPAEIPDGLTFDKLKEKYEWHKQRWLESQSWASVKEVLELNVSRMAGNIENCICIGLGSPSGLSRGGWVDRRSISMFQLVALESILGLFCTFTNVQFSPFLLENRGKKNADGYLPSVMACTTYVARENIKISGGVYAQDPIFNDMDKKLLKSIGLTVVKDPKAFSMVKTRTFLYAPGAERIHLVELLSQNPVILFANSLDSTHSAALEEATFQQFIDKKECLSLPEFESNPNAFYKATIYWQGAEKAGHSPA</sequence>
<comment type="caution">
    <text evidence="1">The sequence shown here is derived from an EMBL/GenBank/DDBJ whole genome shotgun (WGS) entry which is preliminary data.</text>
</comment>